<feature type="transmembrane region" description="Helical" evidence="9">
    <location>
        <begin position="21"/>
        <end position="45"/>
    </location>
</feature>
<sequence length="449" mass="49331">MINLEKLSMNMAKISEQRHLRAIRDGIVSTLPLIIIGSIFLIIAIPPFPKDWAISILAKKHAAQILLPFRMTMFIMGLYAVIGIGYSLAKSYKLDGITGAILSVCAFLLTLVPKVIDPIETITQTVGGKAVQVVVAEGTKGSQFLQEDLGYVMQMSNLGSAGLFVGIIVAIFAVEVYRFTTKTGFRIKMPDAVPESVARSFEALTPAAIIIFTLTIITYWLKIDLHHIVGLIVTPFLKLSDSWFSVVVIVFLITFFWSFGIHGDSIIGSVVRPLWLMLLEQNATALANGKTIPHIAAEPLYQWFIWIGGSGTTIGLALLMLFKAKSSYGKALGKAVILPAIFNINEPIIFGAPIMLNPTLLPPFIIVPIVNASITYFAMSMHWVNRVTSTPPWTLPSPIGAFLATNGDFRAVILNIILIVISIVIYYPFFTAYEKKLLVEEKAEKTGEE</sequence>
<dbReference type="AlphaFoldDB" id="A0AB39VI88"/>
<dbReference type="GO" id="GO:0008982">
    <property type="term" value="F:protein-N(PI)-phosphohistidine-sugar phosphotransferase activity"/>
    <property type="evidence" value="ECO:0007669"/>
    <property type="project" value="UniProtKB-UniRule"/>
</dbReference>
<protein>
    <recommendedName>
        <fullName evidence="8">Permease IIC component</fullName>
    </recommendedName>
</protein>
<evidence type="ECO:0000259" key="10">
    <source>
        <dbReference type="PROSITE" id="PS51105"/>
    </source>
</evidence>
<feature type="transmembrane region" description="Helical" evidence="9">
    <location>
        <begin position="201"/>
        <end position="222"/>
    </location>
</feature>
<feature type="transmembrane region" description="Helical" evidence="9">
    <location>
        <begin position="412"/>
        <end position="430"/>
    </location>
</feature>
<feature type="transmembrane region" description="Helical" evidence="9">
    <location>
        <begin position="65"/>
        <end position="89"/>
    </location>
</feature>
<dbReference type="GO" id="GO:0005886">
    <property type="term" value="C:plasma membrane"/>
    <property type="evidence" value="ECO:0007669"/>
    <property type="project" value="UniProtKB-SubCell"/>
</dbReference>
<dbReference type="GO" id="GO:1901264">
    <property type="term" value="P:carbohydrate derivative transport"/>
    <property type="evidence" value="ECO:0007669"/>
    <property type="project" value="TreeGrafter"/>
</dbReference>
<keyword evidence="3 8" id="KW-1003">Cell membrane</keyword>
<accession>A0AB39VI88</accession>
<dbReference type="EMBL" id="CP165644">
    <property type="protein sequence ID" value="XDU66990.1"/>
    <property type="molecule type" value="Genomic_DNA"/>
</dbReference>
<evidence type="ECO:0000256" key="8">
    <source>
        <dbReference type="PIRNR" id="PIRNR006351"/>
    </source>
</evidence>
<proteinExistence type="predicted"/>
<feature type="transmembrane region" description="Helical" evidence="9">
    <location>
        <begin position="303"/>
        <end position="323"/>
    </location>
</feature>
<dbReference type="InterPro" id="IPR004796">
    <property type="entry name" value="PTS_IIC_cello"/>
</dbReference>
<dbReference type="InterPro" id="IPR003352">
    <property type="entry name" value="PTS_EIIC"/>
</dbReference>
<dbReference type="Pfam" id="PF02378">
    <property type="entry name" value="PTS_EIIC"/>
    <property type="match status" value="1"/>
</dbReference>
<evidence type="ECO:0000256" key="6">
    <source>
        <dbReference type="ARBA" id="ARBA00022989"/>
    </source>
</evidence>
<dbReference type="GO" id="GO:0009401">
    <property type="term" value="P:phosphoenolpyruvate-dependent sugar phosphotransferase system"/>
    <property type="evidence" value="ECO:0007669"/>
    <property type="project" value="InterPro"/>
</dbReference>
<dbReference type="PROSITE" id="PS51105">
    <property type="entry name" value="PTS_EIIC_TYPE_3"/>
    <property type="match status" value="1"/>
</dbReference>
<keyword evidence="7 8" id="KW-0472">Membrane</keyword>
<feature type="transmembrane region" description="Helical" evidence="9">
    <location>
        <begin position="158"/>
        <end position="180"/>
    </location>
</feature>
<dbReference type="InterPro" id="IPR051088">
    <property type="entry name" value="PTS_Sugar-EIIC/EIIB"/>
</dbReference>
<dbReference type="KEGG" id="lrug:AB8B22_00860"/>
<name>A0AB39VI88_9FUSO</name>
<evidence type="ECO:0000256" key="3">
    <source>
        <dbReference type="ARBA" id="ARBA00022475"/>
    </source>
</evidence>
<keyword evidence="5 9" id="KW-0812">Transmembrane</keyword>
<evidence type="ECO:0000256" key="9">
    <source>
        <dbReference type="SAM" id="Phobius"/>
    </source>
</evidence>
<evidence type="ECO:0000256" key="1">
    <source>
        <dbReference type="ARBA" id="ARBA00004651"/>
    </source>
</evidence>
<dbReference type="InterPro" id="IPR004501">
    <property type="entry name" value="PTS_EIIC_3"/>
</dbReference>
<dbReference type="PANTHER" id="PTHR33989">
    <property type="match status" value="1"/>
</dbReference>
<comment type="function">
    <text evidence="8">The phosphoenolpyruvate-dependent sugar phosphotransferase system (PTS), a major carbohydrate active -transport system, catalyzes the phosphorylation of incoming sugar substrates concomitant with their translocation across the cell membrane.</text>
</comment>
<evidence type="ECO:0000256" key="7">
    <source>
        <dbReference type="ARBA" id="ARBA00023136"/>
    </source>
</evidence>
<evidence type="ECO:0000256" key="2">
    <source>
        <dbReference type="ARBA" id="ARBA00022448"/>
    </source>
</evidence>
<evidence type="ECO:0000256" key="4">
    <source>
        <dbReference type="ARBA" id="ARBA00022597"/>
    </source>
</evidence>
<feature type="transmembrane region" description="Helical" evidence="9">
    <location>
        <begin position="242"/>
        <end position="262"/>
    </location>
</feature>
<keyword evidence="2 8" id="KW-0813">Transport</keyword>
<dbReference type="PANTHER" id="PTHR33989:SF11">
    <property type="entry name" value="LICHENAN PERMEASE IIC COMPONENT"/>
    <property type="match status" value="1"/>
</dbReference>
<feature type="domain" description="PTS EIIC type-3" evidence="10">
    <location>
        <begin position="4"/>
        <end position="429"/>
    </location>
</feature>
<dbReference type="NCBIfam" id="TIGR00410">
    <property type="entry name" value="lacE"/>
    <property type="match status" value="1"/>
</dbReference>
<feature type="transmembrane region" description="Helical" evidence="9">
    <location>
        <begin position="360"/>
        <end position="379"/>
    </location>
</feature>
<evidence type="ECO:0000256" key="5">
    <source>
        <dbReference type="ARBA" id="ARBA00022692"/>
    </source>
</evidence>
<reference evidence="11" key="1">
    <citation type="submission" date="2024-07" db="EMBL/GenBank/DDBJ databases">
        <authorList>
            <person name="Li X.-J."/>
            <person name="Wang X."/>
        </authorList>
    </citation>
    <scope>NUCLEOTIDE SEQUENCE</scope>
    <source>
        <strain evidence="11">HSP-334</strain>
    </source>
</reference>
<keyword evidence="4 8" id="KW-0762">Sugar transport</keyword>
<evidence type="ECO:0000313" key="11">
    <source>
        <dbReference type="EMBL" id="XDU66990.1"/>
    </source>
</evidence>
<keyword evidence="6 9" id="KW-1133">Transmembrane helix</keyword>
<gene>
    <name evidence="11" type="ORF">AB8B22_00860</name>
</gene>
<dbReference type="RefSeq" id="WP_369711223.1">
    <property type="nucleotide sequence ID" value="NZ_CP165644.1"/>
</dbReference>
<feature type="transmembrane region" description="Helical" evidence="9">
    <location>
        <begin position="335"/>
        <end position="354"/>
    </location>
</feature>
<organism evidence="11">
    <name type="scientific">Leptotrichia rugosa</name>
    <dbReference type="NCBI Taxonomy" id="3239302"/>
    <lineage>
        <taxon>Bacteria</taxon>
        <taxon>Fusobacteriati</taxon>
        <taxon>Fusobacteriota</taxon>
        <taxon>Fusobacteriia</taxon>
        <taxon>Fusobacteriales</taxon>
        <taxon>Leptotrichiaceae</taxon>
        <taxon>Leptotrichia</taxon>
    </lineage>
</organism>
<comment type="subcellular location">
    <subcellularLocation>
        <location evidence="1">Cell membrane</location>
        <topology evidence="1">Multi-pass membrane protein</topology>
    </subcellularLocation>
</comment>
<dbReference type="PIRSF" id="PIRSF006351">
    <property type="entry name" value="PTS_EIIC-Cellobiose"/>
    <property type="match status" value="1"/>
</dbReference>